<gene>
    <name evidence="4" type="ORF">BKA08_000036</name>
</gene>
<name>A0A7Y9EXI8_9ACTN</name>
<dbReference type="GO" id="GO:0022857">
    <property type="term" value="F:transmembrane transporter activity"/>
    <property type="evidence" value="ECO:0007669"/>
    <property type="project" value="TreeGrafter"/>
</dbReference>
<dbReference type="GO" id="GO:0016887">
    <property type="term" value="F:ATP hydrolysis activity"/>
    <property type="evidence" value="ECO:0007669"/>
    <property type="project" value="InterPro"/>
</dbReference>
<dbReference type="SMART" id="SM00382">
    <property type="entry name" value="AAA"/>
    <property type="match status" value="1"/>
</dbReference>
<dbReference type="InterPro" id="IPR015854">
    <property type="entry name" value="ABC_transpr_LolD-like"/>
</dbReference>
<evidence type="ECO:0000256" key="1">
    <source>
        <dbReference type="ARBA" id="ARBA00022741"/>
    </source>
</evidence>
<keyword evidence="5" id="KW-1185">Reference proteome</keyword>
<feature type="domain" description="ABC transporter" evidence="3">
    <location>
        <begin position="10"/>
        <end position="255"/>
    </location>
</feature>
<dbReference type="PANTHER" id="PTHR24220">
    <property type="entry name" value="IMPORT ATP-BINDING PROTEIN"/>
    <property type="match status" value="1"/>
</dbReference>
<dbReference type="Proteomes" id="UP000516957">
    <property type="component" value="Unassembled WGS sequence"/>
</dbReference>
<evidence type="ECO:0000256" key="2">
    <source>
        <dbReference type="ARBA" id="ARBA00022840"/>
    </source>
</evidence>
<dbReference type="PANTHER" id="PTHR24220:SF659">
    <property type="entry name" value="TRANSPORTER, PUTATIVE-RELATED"/>
    <property type="match status" value="1"/>
</dbReference>
<dbReference type="PROSITE" id="PS00211">
    <property type="entry name" value="ABC_TRANSPORTER_1"/>
    <property type="match status" value="1"/>
</dbReference>
<proteinExistence type="predicted"/>
<dbReference type="Gene3D" id="3.40.50.300">
    <property type="entry name" value="P-loop containing nucleotide triphosphate hydrolases"/>
    <property type="match status" value="1"/>
</dbReference>
<dbReference type="InterPro" id="IPR003593">
    <property type="entry name" value="AAA+_ATPase"/>
</dbReference>
<reference evidence="4 5" key="1">
    <citation type="submission" date="2020-07" db="EMBL/GenBank/DDBJ databases">
        <title>Sequencing the genomes of 1000 actinobacteria strains.</title>
        <authorList>
            <person name="Klenk H.-P."/>
        </authorList>
    </citation>
    <scope>NUCLEOTIDE SEQUENCE [LARGE SCALE GENOMIC DNA]</scope>
    <source>
        <strain evidence="4 5">DSM 18965</strain>
    </source>
</reference>
<evidence type="ECO:0000313" key="4">
    <source>
        <dbReference type="EMBL" id="NYD55798.1"/>
    </source>
</evidence>
<dbReference type="Pfam" id="PF00005">
    <property type="entry name" value="ABC_tran"/>
    <property type="match status" value="1"/>
</dbReference>
<dbReference type="InterPro" id="IPR017871">
    <property type="entry name" value="ABC_transporter-like_CS"/>
</dbReference>
<dbReference type="RefSeq" id="WP_179613770.1">
    <property type="nucleotide sequence ID" value="NZ_CP059163.1"/>
</dbReference>
<comment type="caution">
    <text evidence="4">The sequence shown here is derived from an EMBL/GenBank/DDBJ whole genome shotgun (WGS) entry which is preliminary data.</text>
</comment>
<protein>
    <submittedName>
        <fullName evidence="4">Phosphonate transport system ATP-binding protein</fullName>
    </submittedName>
</protein>
<keyword evidence="2 4" id="KW-0067">ATP-binding</keyword>
<dbReference type="GO" id="GO:0005886">
    <property type="term" value="C:plasma membrane"/>
    <property type="evidence" value="ECO:0007669"/>
    <property type="project" value="TreeGrafter"/>
</dbReference>
<dbReference type="AlphaFoldDB" id="A0A7Y9EXI8"/>
<organism evidence="4 5">
    <name type="scientific">Nocardioides marinisabuli</name>
    <dbReference type="NCBI Taxonomy" id="419476"/>
    <lineage>
        <taxon>Bacteria</taxon>
        <taxon>Bacillati</taxon>
        <taxon>Actinomycetota</taxon>
        <taxon>Actinomycetes</taxon>
        <taxon>Propionibacteriales</taxon>
        <taxon>Nocardioidaceae</taxon>
        <taxon>Nocardioides</taxon>
    </lineage>
</organism>
<dbReference type="GO" id="GO:0005524">
    <property type="term" value="F:ATP binding"/>
    <property type="evidence" value="ECO:0007669"/>
    <property type="project" value="UniProtKB-KW"/>
</dbReference>
<dbReference type="SUPFAM" id="SSF52540">
    <property type="entry name" value="P-loop containing nucleoside triphosphate hydrolases"/>
    <property type="match status" value="1"/>
</dbReference>
<accession>A0A7Y9EXI8</accession>
<dbReference type="InterPro" id="IPR003439">
    <property type="entry name" value="ABC_transporter-like_ATP-bd"/>
</dbReference>
<sequence>MNEAGAAPVVRLTGVSRRFGDRAALAGIDLDVHRGERVALLGSSGAGKSTLLSLLNGSVRPSEGTVELLGQRPDQLGPRPLRRLRARIGTVHQRLDLVEQVRVAHNVNAGRLGRMSTPTALRSLVWPVGMSEVRAVLEQVGLGWAVHERTERLSGGERQRVAIARLLLQRPELVLADEPVSSLDPARAAEILRLLTQVGGATGADAPTFVVSLHQPALAREHCTRAIGLREGRVAFDVAAADLADHHLEDLYVLT</sequence>
<keyword evidence="1" id="KW-0547">Nucleotide-binding</keyword>
<dbReference type="EMBL" id="JACCBE010000001">
    <property type="protein sequence ID" value="NYD55798.1"/>
    <property type="molecule type" value="Genomic_DNA"/>
</dbReference>
<dbReference type="PROSITE" id="PS50893">
    <property type="entry name" value="ABC_TRANSPORTER_2"/>
    <property type="match status" value="1"/>
</dbReference>
<evidence type="ECO:0000259" key="3">
    <source>
        <dbReference type="PROSITE" id="PS50893"/>
    </source>
</evidence>
<dbReference type="InterPro" id="IPR027417">
    <property type="entry name" value="P-loop_NTPase"/>
</dbReference>
<evidence type="ECO:0000313" key="5">
    <source>
        <dbReference type="Proteomes" id="UP000516957"/>
    </source>
</evidence>